<comment type="caution">
    <text evidence="10">The sequence shown here is derived from an EMBL/GenBank/DDBJ whole genome shotgun (WGS) entry which is preliminary data.</text>
</comment>
<dbReference type="Proteomes" id="UP000634668">
    <property type="component" value="Unassembled WGS sequence"/>
</dbReference>
<keyword evidence="7" id="KW-0460">Magnesium</keyword>
<evidence type="ECO:0000256" key="1">
    <source>
        <dbReference type="ARBA" id="ARBA00001936"/>
    </source>
</evidence>
<dbReference type="PANTHER" id="PTHR15822">
    <property type="entry name" value="TRAF AND TNF RECEPTOR-ASSOCIATED PROTEIN"/>
    <property type="match status" value="1"/>
</dbReference>
<keyword evidence="8" id="KW-0234">DNA repair</keyword>
<dbReference type="CDD" id="cd09084">
    <property type="entry name" value="EEP-2"/>
    <property type="match status" value="1"/>
</dbReference>
<gene>
    <name evidence="10" type="ORF">GCM10007383_15380</name>
</gene>
<keyword evidence="5" id="KW-0227">DNA damage</keyword>
<dbReference type="InterPro" id="IPR036691">
    <property type="entry name" value="Endo/exonu/phosph_ase_sf"/>
</dbReference>
<sequence length="268" mass="30970">MGYVILGTFFKFQTSEEPIRNGEVSVMSFNSRGFNRSATIKDKTVGAQIVDLVRAKDPDIVCFQEFDYTKKNSAEFDQYDYSFVDFEYGYKKVILAIYSKFPIIGKGSLDFPDSSNNAIYVDVVINKDTVRLYNMHLESHKVVPTVEEISKEPKTRLFKRMSESFAKQQEQVAIFNEHRNATPYKKIVCGDFNNTQFSNVYHVIKGDMQDTFMEQGVGYGRTFNFKYYPVRIDFILVDKAFQVKAHKNFDVKLSDHFPLMASFDFGGQ</sequence>
<dbReference type="InterPro" id="IPR005135">
    <property type="entry name" value="Endo/exonuclease/phosphatase"/>
</dbReference>
<evidence type="ECO:0000256" key="5">
    <source>
        <dbReference type="ARBA" id="ARBA00022763"/>
    </source>
</evidence>
<dbReference type="InterPro" id="IPR051547">
    <property type="entry name" value="TDP2-like"/>
</dbReference>
<accession>A0A918MKC3</accession>
<proteinExistence type="predicted"/>
<keyword evidence="11" id="KW-1185">Reference proteome</keyword>
<evidence type="ECO:0000259" key="9">
    <source>
        <dbReference type="Pfam" id="PF03372"/>
    </source>
</evidence>
<evidence type="ECO:0000256" key="6">
    <source>
        <dbReference type="ARBA" id="ARBA00022801"/>
    </source>
</evidence>
<evidence type="ECO:0000313" key="11">
    <source>
        <dbReference type="Proteomes" id="UP000634668"/>
    </source>
</evidence>
<keyword evidence="6" id="KW-0378">Hydrolase</keyword>
<dbReference type="GO" id="GO:0004519">
    <property type="term" value="F:endonuclease activity"/>
    <property type="evidence" value="ECO:0007669"/>
    <property type="project" value="UniProtKB-KW"/>
</dbReference>
<dbReference type="SUPFAM" id="SSF56219">
    <property type="entry name" value="DNase I-like"/>
    <property type="match status" value="1"/>
</dbReference>
<dbReference type="Pfam" id="PF03372">
    <property type="entry name" value="Exo_endo_phos"/>
    <property type="match status" value="1"/>
</dbReference>
<dbReference type="EMBL" id="BMWP01000008">
    <property type="protein sequence ID" value="GGW31070.1"/>
    <property type="molecule type" value="Genomic_DNA"/>
</dbReference>
<keyword evidence="4" id="KW-0479">Metal-binding</keyword>
<dbReference type="AlphaFoldDB" id="A0A918MKC3"/>
<evidence type="ECO:0000313" key="10">
    <source>
        <dbReference type="EMBL" id="GGW31070.1"/>
    </source>
</evidence>
<evidence type="ECO:0000256" key="4">
    <source>
        <dbReference type="ARBA" id="ARBA00022723"/>
    </source>
</evidence>
<reference evidence="10" key="2">
    <citation type="submission" date="2020-09" db="EMBL/GenBank/DDBJ databases">
        <authorList>
            <person name="Sun Q."/>
            <person name="Kim S."/>
        </authorList>
    </citation>
    <scope>NUCLEOTIDE SEQUENCE</scope>
    <source>
        <strain evidence="10">KCTC 12113</strain>
    </source>
</reference>
<organism evidence="10 11">
    <name type="scientific">Arenibacter certesii</name>
    <dbReference type="NCBI Taxonomy" id="228955"/>
    <lineage>
        <taxon>Bacteria</taxon>
        <taxon>Pseudomonadati</taxon>
        <taxon>Bacteroidota</taxon>
        <taxon>Flavobacteriia</taxon>
        <taxon>Flavobacteriales</taxon>
        <taxon>Flavobacteriaceae</taxon>
        <taxon>Arenibacter</taxon>
    </lineage>
</organism>
<keyword evidence="3" id="KW-0540">Nuclease</keyword>
<protein>
    <submittedName>
        <fullName evidence="10">Endonuclease</fullName>
    </submittedName>
</protein>
<dbReference type="GO" id="GO:0016787">
    <property type="term" value="F:hydrolase activity"/>
    <property type="evidence" value="ECO:0007669"/>
    <property type="project" value="UniProtKB-KW"/>
</dbReference>
<dbReference type="GO" id="GO:0006281">
    <property type="term" value="P:DNA repair"/>
    <property type="evidence" value="ECO:0007669"/>
    <property type="project" value="UniProtKB-KW"/>
</dbReference>
<keyword evidence="10" id="KW-0255">Endonuclease</keyword>
<feature type="domain" description="Endonuclease/exonuclease/phosphatase" evidence="9">
    <location>
        <begin position="27"/>
        <end position="256"/>
    </location>
</feature>
<evidence type="ECO:0000256" key="7">
    <source>
        <dbReference type="ARBA" id="ARBA00022842"/>
    </source>
</evidence>
<dbReference type="Gene3D" id="3.60.10.10">
    <property type="entry name" value="Endonuclease/exonuclease/phosphatase"/>
    <property type="match status" value="1"/>
</dbReference>
<dbReference type="GO" id="GO:0046872">
    <property type="term" value="F:metal ion binding"/>
    <property type="evidence" value="ECO:0007669"/>
    <property type="project" value="UniProtKB-KW"/>
</dbReference>
<comment type="cofactor">
    <cofactor evidence="1">
        <name>Mn(2+)</name>
        <dbReference type="ChEBI" id="CHEBI:29035"/>
    </cofactor>
</comment>
<evidence type="ECO:0000256" key="8">
    <source>
        <dbReference type="ARBA" id="ARBA00023204"/>
    </source>
</evidence>
<evidence type="ECO:0000256" key="3">
    <source>
        <dbReference type="ARBA" id="ARBA00022722"/>
    </source>
</evidence>
<reference evidence="10" key="1">
    <citation type="journal article" date="2014" name="Int. J. Syst. Evol. Microbiol.">
        <title>Complete genome sequence of Corynebacterium casei LMG S-19264T (=DSM 44701T), isolated from a smear-ripened cheese.</title>
        <authorList>
            <consortium name="US DOE Joint Genome Institute (JGI-PGF)"/>
            <person name="Walter F."/>
            <person name="Albersmeier A."/>
            <person name="Kalinowski J."/>
            <person name="Ruckert C."/>
        </authorList>
    </citation>
    <scope>NUCLEOTIDE SEQUENCE</scope>
    <source>
        <strain evidence="10">KCTC 12113</strain>
    </source>
</reference>
<evidence type="ECO:0000256" key="2">
    <source>
        <dbReference type="ARBA" id="ARBA00001946"/>
    </source>
</evidence>
<name>A0A918MKC3_9FLAO</name>
<dbReference type="PANTHER" id="PTHR15822:SF4">
    <property type="entry name" value="TYROSYL-DNA PHOSPHODIESTERASE 2"/>
    <property type="match status" value="1"/>
</dbReference>
<comment type="cofactor">
    <cofactor evidence="2">
        <name>Mg(2+)</name>
        <dbReference type="ChEBI" id="CHEBI:18420"/>
    </cofactor>
</comment>